<sequence>MSTKHAMYLSSYGKAPYGMIGHFADRQAQTANVVCRRSTHLSPGLANPSTDFRPTAMQRLLALIGPLPFIGLAIAAAGLSLGVAIGLFEEGFSPLLATFPSAWRYPLTGLALAASYFAYGLTLLMVAPLLNFLLGGRLQPYRGPAVSLTALRWYVHCTLTLVVRYSFLEFVTPSPFAQLYYRLMGMKIGRNVTINSTAIADPSLIEMADGVTIGGSASVMAHYAQGGYLVIAPVRLGAGATIGLRAIVMGGVEVGEKAKVLAGSFVLPNTRIPAGETWAGIPAQRVELERDAAADNGANGHDFSGHPRS</sequence>
<gene>
    <name evidence="2" type="ORF">CAPSK01_003665</name>
</gene>
<keyword evidence="1" id="KW-0472">Membrane</keyword>
<keyword evidence="1" id="KW-1133">Transmembrane helix</keyword>
<dbReference type="EMBL" id="JDSS02000036">
    <property type="protein sequence ID" value="KFB67052.1"/>
    <property type="molecule type" value="Genomic_DNA"/>
</dbReference>
<evidence type="ECO:0000313" key="2">
    <source>
        <dbReference type="EMBL" id="KFB67052.1"/>
    </source>
</evidence>
<feature type="transmembrane region" description="Helical" evidence="1">
    <location>
        <begin position="60"/>
        <end position="88"/>
    </location>
</feature>
<reference evidence="2 3" key="1">
    <citation type="submission" date="2014-07" db="EMBL/GenBank/DDBJ databases">
        <title>Expanding our view of genomic diversity in Candidatus Accumulibacter clades.</title>
        <authorList>
            <person name="Skennerton C.T."/>
            <person name="Barr J.J."/>
            <person name="Slater F.R."/>
            <person name="Bond P.L."/>
            <person name="Tyson G.W."/>
        </authorList>
    </citation>
    <scope>NUCLEOTIDE SEQUENCE [LARGE SCALE GENOMIC DNA]</scope>
    <source>
        <strain evidence="3">SK-01</strain>
    </source>
</reference>
<evidence type="ECO:0000313" key="3">
    <source>
        <dbReference type="Proteomes" id="UP000019812"/>
    </source>
</evidence>
<dbReference type="Gene3D" id="2.160.10.10">
    <property type="entry name" value="Hexapeptide repeat proteins"/>
    <property type="match status" value="1"/>
</dbReference>
<name>A0A084XX58_9PROT</name>
<dbReference type="GO" id="GO:0016740">
    <property type="term" value="F:transferase activity"/>
    <property type="evidence" value="ECO:0007669"/>
    <property type="project" value="UniProtKB-KW"/>
</dbReference>
<comment type="caution">
    <text evidence="2">The sequence shown here is derived from an EMBL/GenBank/DDBJ whole genome shotgun (WGS) entry which is preliminary data.</text>
</comment>
<dbReference type="PANTHER" id="PTHR13061:SF29">
    <property type="entry name" value="GAMMA CARBONIC ANHYDRASE-LIKE 1, MITOCHONDRIAL-RELATED"/>
    <property type="match status" value="1"/>
</dbReference>
<evidence type="ECO:0000256" key="1">
    <source>
        <dbReference type="SAM" id="Phobius"/>
    </source>
</evidence>
<organism evidence="2 3">
    <name type="scientific">Candidatus Accumulibacter vicinus</name>
    <dbReference type="NCBI Taxonomy" id="2954382"/>
    <lineage>
        <taxon>Bacteria</taxon>
        <taxon>Pseudomonadati</taxon>
        <taxon>Pseudomonadota</taxon>
        <taxon>Betaproteobacteria</taxon>
        <taxon>Candidatus Accumulibacter</taxon>
    </lineage>
</organism>
<accession>A0A084XX58</accession>
<dbReference type="SUPFAM" id="SSF51161">
    <property type="entry name" value="Trimeric LpxA-like enzymes"/>
    <property type="match status" value="1"/>
</dbReference>
<proteinExistence type="predicted"/>
<dbReference type="Proteomes" id="UP000019812">
    <property type="component" value="Unassembled WGS sequence"/>
</dbReference>
<dbReference type="InterPro" id="IPR011004">
    <property type="entry name" value="Trimer_LpxA-like_sf"/>
</dbReference>
<feature type="transmembrane region" description="Helical" evidence="1">
    <location>
        <begin position="108"/>
        <end position="134"/>
    </location>
</feature>
<keyword evidence="2" id="KW-0808">Transferase</keyword>
<protein>
    <submittedName>
        <fullName evidence="2">Putative acyl transferase</fullName>
    </submittedName>
</protein>
<dbReference type="Pfam" id="PF14602">
    <property type="entry name" value="Hexapep_2"/>
    <property type="match status" value="1"/>
</dbReference>
<dbReference type="InterPro" id="IPR050484">
    <property type="entry name" value="Transf_Hexapept/Carb_Anhydrase"/>
</dbReference>
<dbReference type="InterPro" id="IPR001451">
    <property type="entry name" value="Hexapep"/>
</dbReference>
<dbReference type="PANTHER" id="PTHR13061">
    <property type="entry name" value="DYNACTIN SUBUNIT P25"/>
    <property type="match status" value="1"/>
</dbReference>
<dbReference type="STRING" id="1457154.CAPSK01_003665"/>
<keyword evidence="1" id="KW-0812">Transmembrane</keyword>
<dbReference type="AlphaFoldDB" id="A0A084XX58"/>